<reference evidence="1 2" key="1">
    <citation type="submission" date="2017-04" db="EMBL/GenBank/DDBJ databases">
        <title>The whole genome sequencing and assembly of Halobacillus mangrovi strain.</title>
        <authorList>
            <person name="Lee S.-J."/>
            <person name="Park M.-K."/>
            <person name="Kim J.-Y."/>
            <person name="Lee Y.-J."/>
            <person name="Yi H."/>
            <person name="Bahn Y.-S."/>
            <person name="Kim J.F."/>
            <person name="Lee D.-W."/>
        </authorList>
    </citation>
    <scope>NUCLEOTIDE SEQUENCE [LARGE SCALE GENOMIC DNA]</scope>
    <source>
        <strain evidence="1 2">KTB 131</strain>
    </source>
</reference>
<sequence length="77" mass="8914">MDTQTLNKINEITSVGEWKDVEGYPNYMVNTDGAVLSKTNGKILYLSVLITKNVDLRYFDHSHTLFNYMYSNSFLKL</sequence>
<dbReference type="RefSeq" id="WP_085029353.1">
    <property type="nucleotide sequence ID" value="NZ_CP020772.1"/>
</dbReference>
<keyword evidence="2" id="KW-1185">Reference proteome</keyword>
<proteinExistence type="predicted"/>
<accession>A0A1W5ZUB4</accession>
<dbReference type="AlphaFoldDB" id="A0A1W5ZUB4"/>
<organism evidence="1 2">
    <name type="scientific">Halobacillus mangrovi</name>
    <dbReference type="NCBI Taxonomy" id="402384"/>
    <lineage>
        <taxon>Bacteria</taxon>
        <taxon>Bacillati</taxon>
        <taxon>Bacillota</taxon>
        <taxon>Bacilli</taxon>
        <taxon>Bacillales</taxon>
        <taxon>Bacillaceae</taxon>
        <taxon>Halobacillus</taxon>
    </lineage>
</organism>
<evidence type="ECO:0000313" key="2">
    <source>
        <dbReference type="Proteomes" id="UP000192527"/>
    </source>
</evidence>
<dbReference type="KEGG" id="hmn:HM131_08505"/>
<name>A0A1W5ZUB4_9BACI</name>
<gene>
    <name evidence="1" type="ORF">HM131_08505</name>
</gene>
<evidence type="ECO:0000313" key="1">
    <source>
        <dbReference type="EMBL" id="ARI76878.1"/>
    </source>
</evidence>
<dbReference type="OrthoDB" id="6631788at2"/>
<dbReference type="Proteomes" id="UP000192527">
    <property type="component" value="Chromosome"/>
</dbReference>
<protein>
    <submittedName>
        <fullName evidence="1">Uncharacterized protein</fullName>
    </submittedName>
</protein>
<dbReference type="EMBL" id="CP020772">
    <property type="protein sequence ID" value="ARI76878.1"/>
    <property type="molecule type" value="Genomic_DNA"/>
</dbReference>